<reference evidence="1" key="1">
    <citation type="submission" date="2022-07" db="EMBL/GenBank/DDBJ databases">
        <title>Draft genome sequence of Zalerion maritima ATCC 34329, a (micro)plastics degrading marine fungus.</title>
        <authorList>
            <person name="Paco A."/>
            <person name="Goncalves M.F.M."/>
            <person name="Rocha-Santos T.A.P."/>
            <person name="Alves A."/>
        </authorList>
    </citation>
    <scope>NUCLEOTIDE SEQUENCE</scope>
    <source>
        <strain evidence="1">ATCC 34329</strain>
    </source>
</reference>
<accession>A0AAD5RQK9</accession>
<keyword evidence="2" id="KW-1185">Reference proteome</keyword>
<dbReference type="Proteomes" id="UP001201980">
    <property type="component" value="Unassembled WGS sequence"/>
</dbReference>
<protein>
    <submittedName>
        <fullName evidence="1">Uncharacterized protein</fullName>
    </submittedName>
</protein>
<gene>
    <name evidence="1" type="ORF">MKZ38_001264</name>
</gene>
<sequence length="437" mass="50201">MSFQISTEVDHISQSSTINASETSATLALGGWHDRDTRERLKTVMGIITTSSCPTTGDAYLDYLEDSRFDPQDFIKLIKFFVANPRTEDGKLRCMEEGQSCSKTPQEFVNYQSDLGGEGSKISVDDVFLLLGAWLLMEDCFWEHPRGRRIEIVNGPPHSKLAKDRCIHNLLAQCPLVPTFRPTLTNTWNDVRAPTDLSPTAVTWLSRDGTRTLQTTTINHNQQGSKPHASCRQSMTYPFHSLLDLEEALELQPTKMNAYTLQTFARVEVRWTKNILRHLMLSRSQGQCGTAYVEVFCLPSALWTSLPCGISLGYLEEVRQSYATLFNPYSAGSHAPHQAFLSRISGRAYWCLCYPCRCRKLIHSKLRDLDDKNADVYIDPKVWELIQTRPLDWSSRMFPFLWERIVNIHQYQVDSRPRDFWGLFRDRRNPNSFWAIL</sequence>
<name>A0AAD5RQK9_9PEZI</name>
<organism evidence="1 2">
    <name type="scientific">Zalerion maritima</name>
    <dbReference type="NCBI Taxonomy" id="339359"/>
    <lineage>
        <taxon>Eukaryota</taxon>
        <taxon>Fungi</taxon>
        <taxon>Dikarya</taxon>
        <taxon>Ascomycota</taxon>
        <taxon>Pezizomycotina</taxon>
        <taxon>Sordariomycetes</taxon>
        <taxon>Lulworthiomycetidae</taxon>
        <taxon>Lulworthiales</taxon>
        <taxon>Lulworthiaceae</taxon>
        <taxon>Zalerion</taxon>
    </lineage>
</organism>
<evidence type="ECO:0000313" key="1">
    <source>
        <dbReference type="EMBL" id="KAJ2901912.1"/>
    </source>
</evidence>
<dbReference type="EMBL" id="JAKWBI020000132">
    <property type="protein sequence ID" value="KAJ2901912.1"/>
    <property type="molecule type" value="Genomic_DNA"/>
</dbReference>
<dbReference type="AlphaFoldDB" id="A0AAD5RQK9"/>
<proteinExistence type="predicted"/>
<evidence type="ECO:0000313" key="2">
    <source>
        <dbReference type="Proteomes" id="UP001201980"/>
    </source>
</evidence>
<comment type="caution">
    <text evidence="1">The sequence shown here is derived from an EMBL/GenBank/DDBJ whole genome shotgun (WGS) entry which is preliminary data.</text>
</comment>